<name>A0ACB8CAA2_DERSI</name>
<protein>
    <submittedName>
        <fullName evidence="1">Uncharacterized protein</fullName>
    </submittedName>
</protein>
<proteinExistence type="predicted"/>
<dbReference type="Proteomes" id="UP000821865">
    <property type="component" value="Chromosome 8"/>
</dbReference>
<reference evidence="1" key="1">
    <citation type="submission" date="2020-05" db="EMBL/GenBank/DDBJ databases">
        <title>Large-scale comparative analyses of tick genomes elucidate their genetic diversity and vector capacities.</title>
        <authorList>
            <person name="Jia N."/>
            <person name="Wang J."/>
            <person name="Shi W."/>
            <person name="Du L."/>
            <person name="Sun Y."/>
            <person name="Zhan W."/>
            <person name="Jiang J."/>
            <person name="Wang Q."/>
            <person name="Zhang B."/>
            <person name="Ji P."/>
            <person name="Sakyi L.B."/>
            <person name="Cui X."/>
            <person name="Yuan T."/>
            <person name="Jiang B."/>
            <person name="Yang W."/>
            <person name="Lam T.T.-Y."/>
            <person name="Chang Q."/>
            <person name="Ding S."/>
            <person name="Wang X."/>
            <person name="Zhu J."/>
            <person name="Ruan X."/>
            <person name="Zhao L."/>
            <person name="Wei J."/>
            <person name="Que T."/>
            <person name="Du C."/>
            <person name="Cheng J."/>
            <person name="Dai P."/>
            <person name="Han X."/>
            <person name="Huang E."/>
            <person name="Gao Y."/>
            <person name="Liu J."/>
            <person name="Shao H."/>
            <person name="Ye R."/>
            <person name="Li L."/>
            <person name="Wei W."/>
            <person name="Wang X."/>
            <person name="Wang C."/>
            <person name="Yang T."/>
            <person name="Huo Q."/>
            <person name="Li W."/>
            <person name="Guo W."/>
            <person name="Chen H."/>
            <person name="Zhou L."/>
            <person name="Ni X."/>
            <person name="Tian J."/>
            <person name="Zhou Y."/>
            <person name="Sheng Y."/>
            <person name="Liu T."/>
            <person name="Pan Y."/>
            <person name="Xia L."/>
            <person name="Li J."/>
            <person name="Zhao F."/>
            <person name="Cao W."/>
        </authorList>
    </citation>
    <scope>NUCLEOTIDE SEQUENCE</scope>
    <source>
        <strain evidence="1">Dsil-2018</strain>
    </source>
</reference>
<gene>
    <name evidence="1" type="ORF">HPB49_016596</name>
</gene>
<dbReference type="EMBL" id="CM023477">
    <property type="protein sequence ID" value="KAH7937842.1"/>
    <property type="molecule type" value="Genomic_DNA"/>
</dbReference>
<evidence type="ECO:0000313" key="2">
    <source>
        <dbReference type="Proteomes" id="UP000821865"/>
    </source>
</evidence>
<keyword evidence="2" id="KW-1185">Reference proteome</keyword>
<comment type="caution">
    <text evidence="1">The sequence shown here is derived from an EMBL/GenBank/DDBJ whole genome shotgun (WGS) entry which is preliminary data.</text>
</comment>
<sequence>MCVPRLMNSLVVRHVDNNSLPPNDPTEQHTNVKLGASTARDRTVLATHGAPRNSRLTSSPASLQKRDDSRPQQRTPLYEIRHRTQNRSPDPELVVCQATQRKDRRHPRHHPSRKPQVLCGPCPNNVRAFRRARAEATQALLSSQGDFNSRHAYWDYPDSSAAGRILLDLAHTHHLSLLSDVSTPTRTGNPVQRDTNPDLAWSRTRKTPDWRNLGETFGRDHFIFEITVPLPNRQRRPKRGYYSIATKLTDWDAFRKVTTKFQTSTLDASNHSFRTAHRQTTKTVQRNEDNPQIDRHLVTLWDKRHALIRRWKRNKLNKRLRARIEEITQEAQEYADKLATDNWLDICEHAGNNQHTSRAWSLFARCLYHPNERTT</sequence>
<accession>A0ACB8CAA2</accession>
<organism evidence="1 2">
    <name type="scientific">Dermacentor silvarum</name>
    <name type="common">Tick</name>
    <dbReference type="NCBI Taxonomy" id="543639"/>
    <lineage>
        <taxon>Eukaryota</taxon>
        <taxon>Metazoa</taxon>
        <taxon>Ecdysozoa</taxon>
        <taxon>Arthropoda</taxon>
        <taxon>Chelicerata</taxon>
        <taxon>Arachnida</taxon>
        <taxon>Acari</taxon>
        <taxon>Parasitiformes</taxon>
        <taxon>Ixodida</taxon>
        <taxon>Ixodoidea</taxon>
        <taxon>Ixodidae</taxon>
        <taxon>Rhipicephalinae</taxon>
        <taxon>Dermacentor</taxon>
    </lineage>
</organism>
<evidence type="ECO:0000313" key="1">
    <source>
        <dbReference type="EMBL" id="KAH7937842.1"/>
    </source>
</evidence>